<feature type="compositionally biased region" description="Basic and acidic residues" evidence="5">
    <location>
        <begin position="58"/>
        <end position="72"/>
    </location>
</feature>
<proteinExistence type="predicted"/>
<name>X6N828_RETFI</name>
<dbReference type="EMBL" id="ASPP01011212">
    <property type="protein sequence ID" value="ETO21884.1"/>
    <property type="molecule type" value="Genomic_DNA"/>
</dbReference>
<comment type="caution">
    <text evidence="8">The sequence shown here is derived from an EMBL/GenBank/DDBJ whole genome shotgun (WGS) entry which is preliminary data.</text>
</comment>
<dbReference type="Pfam" id="PF04547">
    <property type="entry name" value="Anoctamin"/>
    <property type="match status" value="1"/>
</dbReference>
<reference evidence="8 9" key="1">
    <citation type="journal article" date="2013" name="Curr. Biol.">
        <title>The Genome of the Foraminiferan Reticulomyxa filosa.</title>
        <authorList>
            <person name="Glockner G."/>
            <person name="Hulsmann N."/>
            <person name="Schleicher M."/>
            <person name="Noegel A.A."/>
            <person name="Eichinger L."/>
            <person name="Gallinger C."/>
            <person name="Pawlowski J."/>
            <person name="Sierra R."/>
            <person name="Euteneuer U."/>
            <person name="Pillet L."/>
            <person name="Moustafa A."/>
            <person name="Platzer M."/>
            <person name="Groth M."/>
            <person name="Szafranski K."/>
            <person name="Schliwa M."/>
        </authorList>
    </citation>
    <scope>NUCLEOTIDE SEQUENCE [LARGE SCALE GENOMIC DNA]</scope>
</reference>
<keyword evidence="4 6" id="KW-0472">Membrane</keyword>
<dbReference type="OrthoDB" id="421077at2759"/>
<evidence type="ECO:0000313" key="9">
    <source>
        <dbReference type="Proteomes" id="UP000023152"/>
    </source>
</evidence>
<evidence type="ECO:0000256" key="3">
    <source>
        <dbReference type="ARBA" id="ARBA00022989"/>
    </source>
</evidence>
<evidence type="ECO:0000259" key="7">
    <source>
        <dbReference type="Pfam" id="PF04547"/>
    </source>
</evidence>
<dbReference type="InterPro" id="IPR007632">
    <property type="entry name" value="Anoctamin"/>
</dbReference>
<feature type="compositionally biased region" description="Low complexity" evidence="5">
    <location>
        <begin position="44"/>
        <end position="56"/>
    </location>
</feature>
<dbReference type="GO" id="GO:0016020">
    <property type="term" value="C:membrane"/>
    <property type="evidence" value="ECO:0007669"/>
    <property type="project" value="UniProtKB-SubCell"/>
</dbReference>
<feature type="region of interest" description="Disordered" evidence="5">
    <location>
        <begin position="1"/>
        <end position="77"/>
    </location>
</feature>
<dbReference type="PANTHER" id="PTHR12308">
    <property type="entry name" value="ANOCTAMIN"/>
    <property type="match status" value="1"/>
</dbReference>
<evidence type="ECO:0000256" key="4">
    <source>
        <dbReference type="ARBA" id="ARBA00023136"/>
    </source>
</evidence>
<accession>X6N828</accession>
<evidence type="ECO:0000256" key="6">
    <source>
        <dbReference type="SAM" id="Phobius"/>
    </source>
</evidence>
<gene>
    <name evidence="8" type="ORF">RFI_15317</name>
</gene>
<keyword evidence="9" id="KW-1185">Reference proteome</keyword>
<keyword evidence="2 6" id="KW-0812">Transmembrane</keyword>
<protein>
    <recommendedName>
        <fullName evidence="7">Anoctamin transmembrane domain-containing protein</fullName>
    </recommendedName>
</protein>
<evidence type="ECO:0000313" key="8">
    <source>
        <dbReference type="EMBL" id="ETO21884.1"/>
    </source>
</evidence>
<sequence length="311" mass="36453">MFSKKKKAVGRPQTSLSKKVKMKNGEEHKYYEIEEKNDNENENDNVNANINININENNDEKNQGQNEPEKTQANEPMTQLSPEELERLEKECKAADEHILIRQLSVNDSIWEDVWAQFSLLDSPAVLDNTAEIVVQYGYIMLFVVVFPLMFVLAIVNNFVEFRLDFYELTQSRRSVPYAASGIGVWKQVLSAFGTVAVFSNMAIITWRTSLGTINFTNSEETNKVVYFFVISFMLLLFQFIMRFCIPDVTTETQEALDRQEVFYLYVYNYMLPLLYLFLLYYQFSIVFLNVTFCEFYKCKINMSFVEIYYV</sequence>
<feature type="transmembrane region" description="Helical" evidence="6">
    <location>
        <begin position="176"/>
        <end position="204"/>
    </location>
</feature>
<comment type="subcellular location">
    <subcellularLocation>
        <location evidence="1">Membrane</location>
        <topology evidence="1">Multi-pass membrane protein</topology>
    </subcellularLocation>
</comment>
<dbReference type="InterPro" id="IPR049452">
    <property type="entry name" value="Anoctamin_TM"/>
</dbReference>
<dbReference type="GO" id="GO:0005254">
    <property type="term" value="F:chloride channel activity"/>
    <property type="evidence" value="ECO:0007669"/>
    <property type="project" value="TreeGrafter"/>
</dbReference>
<organism evidence="8 9">
    <name type="scientific">Reticulomyxa filosa</name>
    <dbReference type="NCBI Taxonomy" id="46433"/>
    <lineage>
        <taxon>Eukaryota</taxon>
        <taxon>Sar</taxon>
        <taxon>Rhizaria</taxon>
        <taxon>Retaria</taxon>
        <taxon>Foraminifera</taxon>
        <taxon>Monothalamids</taxon>
        <taxon>Reticulomyxidae</taxon>
        <taxon>Reticulomyxa</taxon>
    </lineage>
</organism>
<feature type="transmembrane region" description="Helical" evidence="6">
    <location>
        <begin position="225"/>
        <end position="242"/>
    </location>
</feature>
<dbReference type="AlphaFoldDB" id="X6N828"/>
<dbReference type="PANTHER" id="PTHR12308:SF73">
    <property type="entry name" value="ANOCTAMIN"/>
    <property type="match status" value="1"/>
</dbReference>
<keyword evidence="3 6" id="KW-1133">Transmembrane helix</keyword>
<evidence type="ECO:0000256" key="2">
    <source>
        <dbReference type="ARBA" id="ARBA00022692"/>
    </source>
</evidence>
<evidence type="ECO:0000256" key="5">
    <source>
        <dbReference type="SAM" id="MobiDB-lite"/>
    </source>
</evidence>
<evidence type="ECO:0000256" key="1">
    <source>
        <dbReference type="ARBA" id="ARBA00004141"/>
    </source>
</evidence>
<feature type="compositionally biased region" description="Basic and acidic residues" evidence="5">
    <location>
        <begin position="23"/>
        <end position="39"/>
    </location>
</feature>
<feature type="domain" description="Anoctamin transmembrane" evidence="7">
    <location>
        <begin position="70"/>
        <end position="259"/>
    </location>
</feature>
<dbReference type="Proteomes" id="UP000023152">
    <property type="component" value="Unassembled WGS sequence"/>
</dbReference>
<feature type="transmembrane region" description="Helical" evidence="6">
    <location>
        <begin position="137"/>
        <end position="156"/>
    </location>
</feature>